<protein>
    <submittedName>
        <fullName evidence="1">SRPBCC family protein</fullName>
    </submittedName>
</protein>
<comment type="caution">
    <text evidence="1">The sequence shown here is derived from an EMBL/GenBank/DDBJ whole genome shotgun (WGS) entry which is preliminary data.</text>
</comment>
<sequence length="148" mass="17094">MKYRVERTINKPIDEVVSKFNNADNLKKWMDGLQTYEHISGTPGETGAKAKMSFKMKNREMEMIETIIKNDLPSVFSASYEANGVMNINHNGFKKIDDNTTLYFSEQEFQLKGFMKLMGWFMPGAFKKQTAVYMDSFKNFVESTDPVI</sequence>
<name>A0A848IXP1_9BACT</name>
<keyword evidence="2" id="KW-1185">Reference proteome</keyword>
<organism evidence="1 2">
    <name type="scientific">Marinigracilibium pacificum</name>
    <dbReference type="NCBI Taxonomy" id="2729599"/>
    <lineage>
        <taxon>Bacteria</taxon>
        <taxon>Pseudomonadati</taxon>
        <taxon>Bacteroidota</taxon>
        <taxon>Cytophagia</taxon>
        <taxon>Cytophagales</taxon>
        <taxon>Flammeovirgaceae</taxon>
        <taxon>Marinigracilibium</taxon>
    </lineage>
</organism>
<dbReference type="InterPro" id="IPR023393">
    <property type="entry name" value="START-like_dom_sf"/>
</dbReference>
<dbReference type="SUPFAM" id="SSF55961">
    <property type="entry name" value="Bet v1-like"/>
    <property type="match status" value="1"/>
</dbReference>
<dbReference type="RefSeq" id="WP_169678960.1">
    <property type="nucleotide sequence ID" value="NZ_JABBNU010000003.1"/>
</dbReference>
<proteinExistence type="predicted"/>
<dbReference type="CDD" id="cd07812">
    <property type="entry name" value="SRPBCC"/>
    <property type="match status" value="1"/>
</dbReference>
<dbReference type="AlphaFoldDB" id="A0A848IXP1"/>
<dbReference type="Proteomes" id="UP000559010">
    <property type="component" value="Unassembled WGS sequence"/>
</dbReference>
<evidence type="ECO:0000313" key="2">
    <source>
        <dbReference type="Proteomes" id="UP000559010"/>
    </source>
</evidence>
<evidence type="ECO:0000313" key="1">
    <source>
        <dbReference type="EMBL" id="NMM47938.1"/>
    </source>
</evidence>
<accession>A0A848IXP1</accession>
<reference evidence="1 2" key="1">
    <citation type="submission" date="2020-04" db="EMBL/GenBank/DDBJ databases">
        <title>Flammeovirgaceae bacterium KN852 isolated from deep sea.</title>
        <authorList>
            <person name="Zhang D.-C."/>
        </authorList>
    </citation>
    <scope>NUCLEOTIDE SEQUENCE [LARGE SCALE GENOMIC DNA]</scope>
    <source>
        <strain evidence="1 2">KN852</strain>
    </source>
</reference>
<dbReference type="EMBL" id="JABBNU010000003">
    <property type="protein sequence ID" value="NMM47938.1"/>
    <property type="molecule type" value="Genomic_DNA"/>
</dbReference>
<dbReference type="Gene3D" id="3.30.530.20">
    <property type="match status" value="1"/>
</dbReference>
<gene>
    <name evidence="1" type="ORF">HH304_05960</name>
</gene>